<dbReference type="EMBL" id="AMQM01008672">
    <property type="status" value="NOT_ANNOTATED_CDS"/>
    <property type="molecule type" value="Genomic_DNA"/>
</dbReference>
<reference evidence="2 4" key="2">
    <citation type="journal article" date="2013" name="Nature">
        <title>Insights into bilaterian evolution from three spiralian genomes.</title>
        <authorList>
            <person name="Simakov O."/>
            <person name="Marletaz F."/>
            <person name="Cho S.J."/>
            <person name="Edsinger-Gonzales E."/>
            <person name="Havlak P."/>
            <person name="Hellsten U."/>
            <person name="Kuo D.H."/>
            <person name="Larsson T."/>
            <person name="Lv J."/>
            <person name="Arendt D."/>
            <person name="Savage R."/>
            <person name="Osoegawa K."/>
            <person name="de Jong P."/>
            <person name="Grimwood J."/>
            <person name="Chapman J.A."/>
            <person name="Shapiro H."/>
            <person name="Aerts A."/>
            <person name="Otillar R.P."/>
            <person name="Terry A.Y."/>
            <person name="Boore J.L."/>
            <person name="Grigoriev I.V."/>
            <person name="Lindberg D.R."/>
            <person name="Seaver E.C."/>
            <person name="Weisblat D.A."/>
            <person name="Putnam N.H."/>
            <person name="Rokhsar D.S."/>
        </authorList>
    </citation>
    <scope>NUCLEOTIDE SEQUENCE</scope>
</reference>
<dbReference type="HOGENOM" id="CLU_1572322_0_0_1"/>
<feature type="region of interest" description="Disordered" evidence="1">
    <location>
        <begin position="27"/>
        <end position="50"/>
    </location>
</feature>
<dbReference type="EnsemblMetazoa" id="HelroT183276">
    <property type="protein sequence ID" value="HelroP183276"/>
    <property type="gene ID" value="HelroG183276"/>
</dbReference>
<evidence type="ECO:0000313" key="4">
    <source>
        <dbReference type="Proteomes" id="UP000015101"/>
    </source>
</evidence>
<evidence type="ECO:0000256" key="1">
    <source>
        <dbReference type="SAM" id="MobiDB-lite"/>
    </source>
</evidence>
<dbReference type="GeneID" id="20208945"/>
<keyword evidence="4" id="KW-1185">Reference proteome</keyword>
<name>T1FJE6_HELRO</name>
<dbReference type="RefSeq" id="XP_009010555.1">
    <property type="nucleotide sequence ID" value="XM_009012307.1"/>
</dbReference>
<reference evidence="4" key="1">
    <citation type="submission" date="2012-12" db="EMBL/GenBank/DDBJ databases">
        <authorList>
            <person name="Hellsten U."/>
            <person name="Grimwood J."/>
            <person name="Chapman J.A."/>
            <person name="Shapiro H."/>
            <person name="Aerts A."/>
            <person name="Otillar R.P."/>
            <person name="Terry A.Y."/>
            <person name="Boore J.L."/>
            <person name="Simakov O."/>
            <person name="Marletaz F."/>
            <person name="Cho S.-J."/>
            <person name="Edsinger-Gonzales E."/>
            <person name="Havlak P."/>
            <person name="Kuo D.-H."/>
            <person name="Larsson T."/>
            <person name="Lv J."/>
            <person name="Arendt D."/>
            <person name="Savage R."/>
            <person name="Osoegawa K."/>
            <person name="de Jong P."/>
            <person name="Lindberg D.R."/>
            <person name="Seaver E.C."/>
            <person name="Weisblat D.A."/>
            <person name="Putnam N.H."/>
            <person name="Grigoriev I.V."/>
            <person name="Rokhsar D.S."/>
        </authorList>
    </citation>
    <scope>NUCLEOTIDE SEQUENCE</scope>
</reference>
<evidence type="ECO:0000313" key="3">
    <source>
        <dbReference type="EnsemblMetazoa" id="HelroP183276"/>
    </source>
</evidence>
<proteinExistence type="predicted"/>
<accession>T1FJE6</accession>
<dbReference type="KEGG" id="hro:HELRODRAFT_183276"/>
<reference evidence="3" key="3">
    <citation type="submission" date="2015-06" db="UniProtKB">
        <authorList>
            <consortium name="EnsemblMetazoa"/>
        </authorList>
    </citation>
    <scope>IDENTIFICATION</scope>
</reference>
<dbReference type="Proteomes" id="UP000015101">
    <property type="component" value="Unassembled WGS sequence"/>
</dbReference>
<sequence length="170" mass="19370">MCIAWLWGTFSSSEVIKLWRHLHNATKRSDDDNDGIPDGGGADDGDEKFKDCDHIPRVVYSTLQRNSEARKSKQQQLQANNNVINNSIDNNNISINPFYYNNYNNNIVKIPKYLKSSNVSPALPFSANNIINNNINNNNNDIKYNISSDFDDGREESFKDFPLPKNATRI</sequence>
<protein>
    <submittedName>
        <fullName evidence="2 3">Uncharacterized protein</fullName>
    </submittedName>
</protein>
<feature type="compositionally biased region" description="Acidic residues" evidence="1">
    <location>
        <begin position="31"/>
        <end position="46"/>
    </location>
</feature>
<dbReference type="InParanoid" id="T1FJE6"/>
<dbReference type="EMBL" id="KB095826">
    <property type="protein sequence ID" value="ESO11333.1"/>
    <property type="molecule type" value="Genomic_DNA"/>
</dbReference>
<evidence type="ECO:0000313" key="2">
    <source>
        <dbReference type="EMBL" id="ESO11333.1"/>
    </source>
</evidence>
<gene>
    <name evidence="3" type="primary">20208945</name>
    <name evidence="2" type="ORF">HELRODRAFT_183276</name>
</gene>
<organism evidence="3 4">
    <name type="scientific">Helobdella robusta</name>
    <name type="common">Californian leech</name>
    <dbReference type="NCBI Taxonomy" id="6412"/>
    <lineage>
        <taxon>Eukaryota</taxon>
        <taxon>Metazoa</taxon>
        <taxon>Spiralia</taxon>
        <taxon>Lophotrochozoa</taxon>
        <taxon>Annelida</taxon>
        <taxon>Clitellata</taxon>
        <taxon>Hirudinea</taxon>
        <taxon>Rhynchobdellida</taxon>
        <taxon>Glossiphoniidae</taxon>
        <taxon>Helobdella</taxon>
    </lineage>
</organism>
<dbReference type="AlphaFoldDB" id="T1FJE6"/>
<dbReference type="CTD" id="20208945"/>